<dbReference type="SUPFAM" id="SSF55729">
    <property type="entry name" value="Acyl-CoA N-acyltransferases (Nat)"/>
    <property type="match status" value="1"/>
</dbReference>
<protein>
    <submittedName>
        <fullName evidence="2">GCN5 family acetyltransferase</fullName>
    </submittedName>
</protein>
<evidence type="ECO:0000313" key="2">
    <source>
        <dbReference type="EMBL" id="BBC29562.1"/>
    </source>
</evidence>
<evidence type="ECO:0000313" key="3">
    <source>
        <dbReference type="Proteomes" id="UP001321542"/>
    </source>
</evidence>
<dbReference type="RefSeq" id="WP_286247690.1">
    <property type="nucleotide sequence ID" value="NZ_AP018448.1"/>
</dbReference>
<gene>
    <name evidence="2" type="ORF">SGFS_008560</name>
</gene>
<evidence type="ECO:0000259" key="1">
    <source>
        <dbReference type="PROSITE" id="PS51186"/>
    </source>
</evidence>
<organism evidence="2 3">
    <name type="scientific">Streptomyces graminofaciens</name>
    <dbReference type="NCBI Taxonomy" id="68212"/>
    <lineage>
        <taxon>Bacteria</taxon>
        <taxon>Bacillati</taxon>
        <taxon>Actinomycetota</taxon>
        <taxon>Actinomycetes</taxon>
        <taxon>Kitasatosporales</taxon>
        <taxon>Streptomycetaceae</taxon>
        <taxon>Streptomyces</taxon>
    </lineage>
</organism>
<dbReference type="PROSITE" id="PS51186">
    <property type="entry name" value="GNAT"/>
    <property type="match status" value="1"/>
</dbReference>
<keyword evidence="3" id="KW-1185">Reference proteome</keyword>
<accession>A0ABN5V8F4</accession>
<dbReference type="Proteomes" id="UP001321542">
    <property type="component" value="Chromosome"/>
</dbReference>
<reference evidence="2 3" key="1">
    <citation type="journal article" date="2010" name="ChemBioChem">
        <title>Cloning and characterization of the biosynthetic gene cluster of 16-membered macrolide antibiotic FD-891: involvement of a dual functional cytochrome P450 monooxygenase catalyzing epoxidation and hydroxylation.</title>
        <authorList>
            <person name="Kudo F."/>
            <person name="Motegi A."/>
            <person name="Mizoue K."/>
            <person name="Eguchi T."/>
        </authorList>
    </citation>
    <scope>NUCLEOTIDE SEQUENCE [LARGE SCALE GENOMIC DNA]</scope>
    <source>
        <strain evidence="2 3">A-8890</strain>
    </source>
</reference>
<name>A0ABN5V8F4_9ACTN</name>
<feature type="domain" description="N-acetyltransferase" evidence="1">
    <location>
        <begin position="122"/>
        <end position="261"/>
    </location>
</feature>
<dbReference type="InterPro" id="IPR016181">
    <property type="entry name" value="Acyl_CoA_acyltransferase"/>
</dbReference>
<proteinExistence type="predicted"/>
<sequence>MDHAAVLALFDRDMREGARPDGPGARIERVGGVVRQVGSEKGWSGIVWSDLDEARADGAIAEQIRYFTGLGRDFEWKLYGHDLPEDLGERLRTAGFKAAPEETLMVAEVADLTLDVEPPEGVRIVPVTDREGVDLVADVHEKAFGTDSTRMRHQLLAQVTGDPEHVVAVVAVADGEPVSAARMELVAGTRFAGLWGGGTVESWRGRGVYRALVAHRARVAADRGYRYVQVDALATSRPILARLGFELLTTTTPYEYAVEARAAA</sequence>
<reference evidence="2 3" key="2">
    <citation type="journal article" date="2023" name="ChemBioChem">
        <title>Acyltransferase Domain Exchange between Two Independent Type I Polyketide Synthases in the Same Producer Strain of Macrolide Antibiotics.</title>
        <authorList>
            <person name="Kudo F."/>
            <person name="Kishikawa K."/>
            <person name="Tsuboi K."/>
            <person name="Kido T."/>
            <person name="Usui T."/>
            <person name="Hashimoto J."/>
            <person name="Shin-Ya K."/>
            <person name="Miyanaga A."/>
            <person name="Eguchi T."/>
        </authorList>
    </citation>
    <scope>NUCLEOTIDE SEQUENCE [LARGE SCALE GENOMIC DNA]</scope>
    <source>
        <strain evidence="2 3">A-8890</strain>
    </source>
</reference>
<dbReference type="EMBL" id="AP018448">
    <property type="protein sequence ID" value="BBC29562.1"/>
    <property type="molecule type" value="Genomic_DNA"/>
</dbReference>
<dbReference type="Pfam" id="PF00583">
    <property type="entry name" value="Acetyltransf_1"/>
    <property type="match status" value="1"/>
</dbReference>
<dbReference type="Gene3D" id="3.40.630.30">
    <property type="match status" value="1"/>
</dbReference>
<dbReference type="InterPro" id="IPR000182">
    <property type="entry name" value="GNAT_dom"/>
</dbReference>